<feature type="transmembrane region" description="Helical" evidence="2">
    <location>
        <begin position="227"/>
        <end position="249"/>
    </location>
</feature>
<name>A0A2S5KLC1_9PROT</name>
<accession>A0A2S5KLC1</accession>
<feature type="transmembrane region" description="Helical" evidence="2">
    <location>
        <begin position="420"/>
        <end position="439"/>
    </location>
</feature>
<evidence type="ECO:0000256" key="1">
    <source>
        <dbReference type="RuleBase" id="RU369079"/>
    </source>
</evidence>
<dbReference type="NCBIfam" id="TIGR02123">
    <property type="entry name" value="TRAP_fused"/>
    <property type="match status" value="1"/>
</dbReference>
<evidence type="ECO:0000313" key="4">
    <source>
        <dbReference type="EMBL" id="PPC75512.1"/>
    </source>
</evidence>
<feature type="transmembrane region" description="Helical" evidence="2">
    <location>
        <begin position="502"/>
        <end position="527"/>
    </location>
</feature>
<dbReference type="PANTHER" id="PTHR43849">
    <property type="entry name" value="BLL3936 PROTEIN"/>
    <property type="match status" value="1"/>
</dbReference>
<feature type="transmembrane region" description="Helical" evidence="2">
    <location>
        <begin position="380"/>
        <end position="399"/>
    </location>
</feature>
<dbReference type="InterPro" id="IPR010656">
    <property type="entry name" value="DctM"/>
</dbReference>
<evidence type="ECO:0000259" key="3">
    <source>
        <dbReference type="Pfam" id="PF06808"/>
    </source>
</evidence>
<feature type="transmembrane region" description="Helical" evidence="2">
    <location>
        <begin position="12"/>
        <end position="29"/>
    </location>
</feature>
<sequence length="653" mass="69124">MPLLAYRNASAIRAAEWLTSLLGLFVSLYGLANVMPAVGDFRLGPFPMVFFRATFFALCALVVTLALLTRHRDKAQFAALLNIAGLVLMAGLFWCCWSFYQVSIALDDAMFLFGAEQMWTALVAASAALFFCWRTWGVPVALLGVFGILYMATGPYWPGLLRTVSSGMEETLSQNLLYSLDTGILGSTFSIVITTVFPFIILGAVLEGVGAGDSMIRIAFNWMKRTAGGPAHAAVLSSALFGTVSGSAVGNVVGTGVVTIPMIKRRGFSANFAGAVEAAASTGGQIMPPIMGAAALVMADFAGVNYLTVMTAILVPAIAYYLSLFAMIVYETRRMGIRVDDQLNAGIPAPNRQDYLNLTLIFLPLAIIVVLLVMGYSPSGASISALAMLLPLSFINPVVRKAPRILLRCLCEGGKTFAQLVMAIAAVSIVISALSATGVPVKFGILLTNVISDSLLLSLAIAALCCIVLGMGMPTLPAYVTVATIAIPAMQHLGLAPLTAHMFVFFIAVGSAITPPVAIAAFAAASISGGGPIGTSVQASRVGIMMFIIPFAFAYNPLLLSVDQAGVAFALLPWLWLLVKVLVGMVLVASALSGFDRRRLNVAEIGLRLLAAILLFAPGLLWDQLGVALTLLVLCWHHRADFKLRSLKAVLQK</sequence>
<feature type="transmembrane region" description="Helical" evidence="2">
    <location>
        <begin position="49"/>
        <end position="68"/>
    </location>
</feature>
<feature type="domain" description="TRAP C4-dicarboxylate transport system permease DctM subunit" evidence="3">
    <location>
        <begin position="137"/>
        <end position="562"/>
    </location>
</feature>
<dbReference type="InterPro" id="IPR011853">
    <property type="entry name" value="TRAP_DctM-Dct_fused"/>
</dbReference>
<evidence type="ECO:0000256" key="2">
    <source>
        <dbReference type="SAM" id="Phobius"/>
    </source>
</evidence>
<keyword evidence="2" id="KW-0812">Transmembrane</keyword>
<keyword evidence="1" id="KW-0997">Cell inner membrane</keyword>
<proteinExistence type="predicted"/>
<keyword evidence="2" id="KW-0472">Membrane</keyword>
<reference evidence="4 5" key="1">
    <citation type="submission" date="2018-02" db="EMBL/GenBank/DDBJ databases">
        <title>novel marine gammaproteobacteria from coastal saline agro ecosystem.</title>
        <authorList>
            <person name="Krishnan R."/>
            <person name="Ramesh Kumar N."/>
        </authorList>
    </citation>
    <scope>NUCLEOTIDE SEQUENCE [LARGE SCALE GENOMIC DNA]</scope>
    <source>
        <strain evidence="4 5">228</strain>
    </source>
</reference>
<organism evidence="4 5">
    <name type="scientific">Proteobacteria bacterium 228</name>
    <dbReference type="NCBI Taxonomy" id="2083153"/>
    <lineage>
        <taxon>Bacteria</taxon>
        <taxon>Pseudomonadati</taxon>
        <taxon>Pseudomonadota</taxon>
    </lineage>
</organism>
<dbReference type="GO" id="GO:0005886">
    <property type="term" value="C:plasma membrane"/>
    <property type="evidence" value="ECO:0007669"/>
    <property type="project" value="UniProtKB-SubCell"/>
</dbReference>
<feature type="transmembrane region" description="Helical" evidence="2">
    <location>
        <begin position="605"/>
        <end position="622"/>
    </location>
</feature>
<feature type="transmembrane region" description="Helical" evidence="2">
    <location>
        <begin position="306"/>
        <end position="330"/>
    </location>
</feature>
<dbReference type="Pfam" id="PF06808">
    <property type="entry name" value="DctM"/>
    <property type="match status" value="1"/>
</dbReference>
<comment type="caution">
    <text evidence="4">The sequence shown here is derived from an EMBL/GenBank/DDBJ whole genome shotgun (WGS) entry which is preliminary data.</text>
</comment>
<dbReference type="EMBL" id="PRLP01000087">
    <property type="protein sequence ID" value="PPC75512.1"/>
    <property type="molecule type" value="Genomic_DNA"/>
</dbReference>
<feature type="transmembrane region" description="Helical" evidence="2">
    <location>
        <begin position="355"/>
        <end position="374"/>
    </location>
</feature>
<comment type="subcellular location">
    <subcellularLocation>
        <location evidence="1">Cell inner membrane</location>
        <topology evidence="1">Multi-pass membrane protein</topology>
    </subcellularLocation>
</comment>
<dbReference type="AlphaFoldDB" id="A0A2S5KLC1"/>
<protein>
    <submittedName>
        <fullName evidence="4">TRAP transporter permease DctM/Q</fullName>
    </submittedName>
</protein>
<gene>
    <name evidence="4" type="ORF">C4K68_20030</name>
</gene>
<dbReference type="Proteomes" id="UP000238196">
    <property type="component" value="Unassembled WGS sequence"/>
</dbReference>
<keyword evidence="1" id="KW-1003">Cell membrane</keyword>
<keyword evidence="1" id="KW-0813">Transport</keyword>
<feature type="transmembrane region" description="Helical" evidence="2">
    <location>
        <begin position="539"/>
        <end position="559"/>
    </location>
</feature>
<feature type="transmembrane region" description="Helical" evidence="2">
    <location>
        <begin position="112"/>
        <end position="133"/>
    </location>
</feature>
<feature type="transmembrane region" description="Helical" evidence="2">
    <location>
        <begin position="571"/>
        <end position="593"/>
    </location>
</feature>
<feature type="transmembrane region" description="Helical" evidence="2">
    <location>
        <begin position="177"/>
        <end position="206"/>
    </location>
</feature>
<dbReference type="OrthoDB" id="9759894at2"/>
<dbReference type="GO" id="GO:0022857">
    <property type="term" value="F:transmembrane transporter activity"/>
    <property type="evidence" value="ECO:0007669"/>
    <property type="project" value="UniProtKB-UniRule"/>
</dbReference>
<comment type="function">
    <text evidence="1">Part of the tripartite ATP-independent periplasmic (TRAP) transport system.</text>
</comment>
<dbReference type="PANTHER" id="PTHR43849:SF2">
    <property type="entry name" value="BLL3936 PROTEIN"/>
    <property type="match status" value="1"/>
</dbReference>
<feature type="transmembrane region" description="Helical" evidence="2">
    <location>
        <begin position="140"/>
        <end position="157"/>
    </location>
</feature>
<evidence type="ECO:0000313" key="5">
    <source>
        <dbReference type="Proteomes" id="UP000238196"/>
    </source>
</evidence>
<feature type="transmembrane region" description="Helical" evidence="2">
    <location>
        <begin position="80"/>
        <end position="100"/>
    </location>
</feature>
<keyword evidence="2" id="KW-1133">Transmembrane helix</keyword>